<reference evidence="2 3" key="1">
    <citation type="submission" date="2018-03" db="EMBL/GenBank/DDBJ databases">
        <title>Genomic Encyclopedia of Archaeal and Bacterial Type Strains, Phase II (KMG-II): from individual species to whole genera.</title>
        <authorList>
            <person name="Goeker M."/>
        </authorList>
    </citation>
    <scope>NUCLEOTIDE SEQUENCE [LARGE SCALE GENOMIC DNA]</scope>
    <source>
        <strain evidence="2 3">DSM 100212</strain>
    </source>
</reference>
<dbReference type="InterPro" id="IPR025961">
    <property type="entry name" value="Metal_resist"/>
</dbReference>
<dbReference type="EMBL" id="PVTQ01000004">
    <property type="protein sequence ID" value="PRY91122.1"/>
    <property type="molecule type" value="Genomic_DNA"/>
</dbReference>
<dbReference type="Pfam" id="PF13801">
    <property type="entry name" value="Metal_resist"/>
    <property type="match status" value="1"/>
</dbReference>
<organism evidence="2 3">
    <name type="scientific">Donghicola tyrosinivorans</name>
    <dbReference type="NCBI Taxonomy" id="1652492"/>
    <lineage>
        <taxon>Bacteria</taxon>
        <taxon>Pseudomonadati</taxon>
        <taxon>Pseudomonadota</taxon>
        <taxon>Alphaproteobacteria</taxon>
        <taxon>Rhodobacterales</taxon>
        <taxon>Roseobacteraceae</taxon>
        <taxon>Donghicola</taxon>
    </lineage>
</organism>
<keyword evidence="1" id="KW-1133">Transmembrane helix</keyword>
<keyword evidence="1" id="KW-0472">Membrane</keyword>
<gene>
    <name evidence="2" type="ORF">CLV74_104136</name>
</gene>
<keyword evidence="3" id="KW-1185">Reference proteome</keyword>
<evidence type="ECO:0000313" key="3">
    <source>
        <dbReference type="Proteomes" id="UP000238392"/>
    </source>
</evidence>
<proteinExistence type="predicted"/>
<protein>
    <submittedName>
        <fullName evidence="2">Putative membrane protein</fullName>
    </submittedName>
</protein>
<accession>A0A2T0WWQ0</accession>
<evidence type="ECO:0000256" key="1">
    <source>
        <dbReference type="SAM" id="Phobius"/>
    </source>
</evidence>
<feature type="transmembrane region" description="Helical" evidence="1">
    <location>
        <begin position="22"/>
        <end position="45"/>
    </location>
</feature>
<comment type="caution">
    <text evidence="2">The sequence shown here is derived from an EMBL/GenBank/DDBJ whole genome shotgun (WGS) entry which is preliminary data.</text>
</comment>
<sequence>MADVNSPETPQSGPNIPRWLKVVLAGSLALNLAVIGGVVGLALTFDGPPPDKDFRTGAAGAYIGAFDKSTRRELRDRMRDSFKGERPSREQFAANTRAFAALVRAEPLDVAALQAHLDAQTDRFEQGRKFGEQMLIQTLQTLDPASRATYAARLEEFADHGPKGGKDFKPH</sequence>
<dbReference type="RefSeq" id="WP_106263650.1">
    <property type="nucleotide sequence ID" value="NZ_PVTQ01000004.1"/>
</dbReference>
<evidence type="ECO:0000313" key="2">
    <source>
        <dbReference type="EMBL" id="PRY91122.1"/>
    </source>
</evidence>
<name>A0A2T0WWQ0_9RHOB</name>
<dbReference type="Proteomes" id="UP000238392">
    <property type="component" value="Unassembled WGS sequence"/>
</dbReference>
<dbReference type="OrthoDB" id="7667141at2"/>
<dbReference type="AlphaFoldDB" id="A0A2T0WWQ0"/>
<keyword evidence="1" id="KW-0812">Transmembrane</keyword>